<dbReference type="RefSeq" id="WP_245840686.1">
    <property type="nucleotide sequence ID" value="NZ_PDJC01000001.1"/>
</dbReference>
<comment type="caution">
    <text evidence="1">The sequence shown here is derived from an EMBL/GenBank/DDBJ whole genome shotgun (WGS) entry which is preliminary data.</text>
</comment>
<keyword evidence="2" id="KW-1185">Reference proteome</keyword>
<accession>A0A2A9CQA6</accession>
<evidence type="ECO:0008006" key="3">
    <source>
        <dbReference type="Google" id="ProtNLM"/>
    </source>
</evidence>
<reference evidence="1 2" key="1">
    <citation type="submission" date="2017-10" db="EMBL/GenBank/DDBJ databases">
        <title>Sequencing the genomes of 1000 actinobacteria strains.</title>
        <authorList>
            <person name="Klenk H.-P."/>
        </authorList>
    </citation>
    <scope>NUCLEOTIDE SEQUENCE [LARGE SCALE GENOMIC DNA]</scope>
    <source>
        <strain evidence="1 2">DSM 15597</strain>
    </source>
</reference>
<evidence type="ECO:0000313" key="2">
    <source>
        <dbReference type="Proteomes" id="UP000226079"/>
    </source>
</evidence>
<gene>
    <name evidence="1" type="ORF">ATK74_0898</name>
</gene>
<dbReference type="InterPro" id="IPR009351">
    <property type="entry name" value="AlkZ-like"/>
</dbReference>
<dbReference type="AlphaFoldDB" id="A0A2A9CQA6"/>
<sequence length="399" mass="44566">MVATLTSAQARRITLAAQGFGRRPDAAVTMRQVQQVVSRLGQLQIDSVNVCVRAHYMPLFARLGGYDRTLLDRAGGVAPRRVFEYWGHAACLIDVNLQPALRWRMDANRSRPWNQMREILGAHPELVDKVMAQVRERGPLTAREIDHEEQRTPGSWWNWSAAKSVLEWQFLVGELTSAGRNTAFERRYDLPERVLPTAVHAQATPGEEEARLMLARRAAAALGVFTEPWLAEYFYTDRTQTQVALAELVRLGEVEPVTVRGWSSPAYLWADAARPRRISGDALVAPFDSLVFDRDRLLETFGVHYRIGLYTPAAQRVHGYYVYLFVADDAIAARVDLKADRKSGRLLVQASWLEPGCDQGQTAVRLAVELRRLADWLGLAEVVVAPRGDLAAALAAVSG</sequence>
<evidence type="ECO:0000313" key="1">
    <source>
        <dbReference type="EMBL" id="PFG16361.1"/>
    </source>
</evidence>
<dbReference type="Proteomes" id="UP000226079">
    <property type="component" value="Unassembled WGS sequence"/>
</dbReference>
<dbReference type="PANTHER" id="PTHR30528">
    <property type="entry name" value="CYTOPLASMIC PROTEIN"/>
    <property type="match status" value="1"/>
</dbReference>
<dbReference type="EMBL" id="PDJC01000001">
    <property type="protein sequence ID" value="PFG16361.1"/>
    <property type="molecule type" value="Genomic_DNA"/>
</dbReference>
<organism evidence="1 2">
    <name type="scientific">Propionicimonas paludicola</name>
    <dbReference type="NCBI Taxonomy" id="185243"/>
    <lineage>
        <taxon>Bacteria</taxon>
        <taxon>Bacillati</taxon>
        <taxon>Actinomycetota</taxon>
        <taxon>Actinomycetes</taxon>
        <taxon>Propionibacteriales</taxon>
        <taxon>Nocardioidaceae</taxon>
        <taxon>Propionicimonas</taxon>
    </lineage>
</organism>
<name>A0A2A9CQA6_9ACTN</name>
<protein>
    <recommendedName>
        <fullName evidence="3">Cytoplasmic protein</fullName>
    </recommendedName>
</protein>
<proteinExistence type="predicted"/>
<dbReference type="Pfam" id="PF06224">
    <property type="entry name" value="AlkZ-like"/>
    <property type="match status" value="1"/>
</dbReference>
<dbReference type="PANTHER" id="PTHR30528:SF0">
    <property type="entry name" value="CYTOPLASMIC PROTEIN"/>
    <property type="match status" value="1"/>
</dbReference>